<name>A0ABY4B3R3_9BACT</name>
<dbReference type="EMBL" id="CP094534">
    <property type="protein sequence ID" value="UOE33434.1"/>
    <property type="molecule type" value="Genomic_DNA"/>
</dbReference>
<evidence type="ECO:0000313" key="3">
    <source>
        <dbReference type="Proteomes" id="UP000831390"/>
    </source>
</evidence>
<accession>A0ABY4B3R3</accession>
<evidence type="ECO:0000313" key="2">
    <source>
        <dbReference type="EMBL" id="UOE33434.1"/>
    </source>
</evidence>
<dbReference type="Proteomes" id="UP000831390">
    <property type="component" value="Chromosome"/>
</dbReference>
<keyword evidence="3" id="KW-1185">Reference proteome</keyword>
<protein>
    <recommendedName>
        <fullName evidence="1">DUF7033 domain-containing protein</fullName>
    </recommendedName>
</protein>
<sequence length="468" mass="52040">MAAPALSAPPLPATPTVTPAVRLAYVLQHFWQAYPAAQQVPIGYEPAPAGVTVLAGAGAFFSGTNPYPPAPHWRDWAGQSIPFFFDAAPGAPLFTLHPGAVTVHTDLISAAFYLLSGWQEYFSSERDRHGRFPYAASVQKQYDFVTVPVVNYYFDVLKTAVEHVSGQKLPPRRWADDAPFGAFITHDIDNLHSAWKAPAKADLKRGNLWGFARKMWQHVTQPDAWDNLEAVAAAVAADGAKSTFFVLPARQPGADGTPNADYRLDDALWNRFHRLAAAGRHEIALHGSIGTAVSATQLGGEAQDFLQARALFPFGNRFHYLRWEPRLTPQLLEAGADALEIGPKYDSTLGFAEHFGFRHSYCHPFYPFNFSTAEAHSFLEIPLNVMDATLHHPHYLQLQADEILPALRPMLQEIERFGGVATVLWHNDHFDPANDTTGPRQFAEIVKHLRQRGAAFLTGWEIWRQFES</sequence>
<gene>
    <name evidence="2" type="ORF">MTP16_20200</name>
</gene>
<reference evidence="2 3" key="1">
    <citation type="submission" date="2022-03" db="EMBL/GenBank/DDBJ databases">
        <title>Hymenobactersp. isolated from the air.</title>
        <authorList>
            <person name="Won M."/>
            <person name="Kwon S.-W."/>
        </authorList>
    </citation>
    <scope>NUCLEOTIDE SEQUENCE [LARGE SCALE GENOMIC DNA]</scope>
    <source>
        <strain evidence="2 3">KACC 22596</strain>
    </source>
</reference>
<dbReference type="Pfam" id="PF23019">
    <property type="entry name" value="DUF7033"/>
    <property type="match status" value="1"/>
</dbReference>
<dbReference type="SUPFAM" id="SSF88713">
    <property type="entry name" value="Glycoside hydrolase/deacetylase"/>
    <property type="match status" value="1"/>
</dbReference>
<dbReference type="InterPro" id="IPR054297">
    <property type="entry name" value="DUF7033"/>
</dbReference>
<organism evidence="2 3">
    <name type="scientific">Hymenobacter monticola</name>
    <dbReference type="NCBI Taxonomy" id="1705399"/>
    <lineage>
        <taxon>Bacteria</taxon>
        <taxon>Pseudomonadati</taxon>
        <taxon>Bacteroidota</taxon>
        <taxon>Cytophagia</taxon>
        <taxon>Cytophagales</taxon>
        <taxon>Hymenobacteraceae</taxon>
        <taxon>Hymenobacter</taxon>
    </lineage>
</organism>
<dbReference type="InterPro" id="IPR011330">
    <property type="entry name" value="Glyco_hydro/deAcase_b/a-brl"/>
</dbReference>
<evidence type="ECO:0000259" key="1">
    <source>
        <dbReference type="Pfam" id="PF23019"/>
    </source>
</evidence>
<dbReference type="RefSeq" id="WP_243513165.1">
    <property type="nucleotide sequence ID" value="NZ_CP094534.1"/>
</dbReference>
<feature type="domain" description="DUF7033" evidence="1">
    <location>
        <begin position="104"/>
        <end position="193"/>
    </location>
</feature>
<proteinExistence type="predicted"/>
<dbReference type="Gene3D" id="3.20.20.370">
    <property type="entry name" value="Glycoside hydrolase/deacetylase"/>
    <property type="match status" value="1"/>
</dbReference>